<proteinExistence type="predicted"/>
<dbReference type="Proteomes" id="UP001056120">
    <property type="component" value="Linkage Group LG29"/>
</dbReference>
<reference evidence="2" key="1">
    <citation type="journal article" date="2022" name="Mol. Ecol. Resour.">
        <title>The genomes of chicory, endive, great burdock and yacon provide insights into Asteraceae palaeo-polyploidization history and plant inulin production.</title>
        <authorList>
            <person name="Fan W."/>
            <person name="Wang S."/>
            <person name="Wang H."/>
            <person name="Wang A."/>
            <person name="Jiang F."/>
            <person name="Liu H."/>
            <person name="Zhao H."/>
            <person name="Xu D."/>
            <person name="Zhang Y."/>
        </authorList>
    </citation>
    <scope>NUCLEOTIDE SEQUENCE [LARGE SCALE GENOMIC DNA]</scope>
    <source>
        <strain evidence="2">cv. Yunnan</strain>
    </source>
</reference>
<evidence type="ECO:0000313" key="1">
    <source>
        <dbReference type="EMBL" id="KAI3676392.1"/>
    </source>
</evidence>
<reference evidence="1 2" key="2">
    <citation type="journal article" date="2022" name="Mol. Ecol. Resour.">
        <title>The genomes of chicory, endive, great burdock and yacon provide insights into Asteraceae paleo-polyploidization history and plant inulin production.</title>
        <authorList>
            <person name="Fan W."/>
            <person name="Wang S."/>
            <person name="Wang H."/>
            <person name="Wang A."/>
            <person name="Jiang F."/>
            <person name="Liu H."/>
            <person name="Zhao H."/>
            <person name="Xu D."/>
            <person name="Zhang Y."/>
        </authorList>
    </citation>
    <scope>NUCLEOTIDE SEQUENCE [LARGE SCALE GENOMIC DNA]</scope>
    <source>
        <strain evidence="2">cv. Yunnan</strain>
        <tissue evidence="1">Leaves</tissue>
    </source>
</reference>
<sequence length="165" mass="18260">MVDQQQHHQTPADDCNQNMVSSFYKALASRDAATVHRLLAPNIEWWFHGPPSCNRLMRLLTGCVTTADEDHSFDFHPISVVPIGSVVLAEGYFPGSCEVCWVHAWTVTDGVMTQVREYFNTSVTVTRFAKSANVHVGSQGVDKCQCVWQSKLTDHASVPGLLLAV</sequence>
<name>A0ACB8XY46_9ASTR</name>
<accession>A0ACB8XY46</accession>
<comment type="caution">
    <text evidence="1">The sequence shown here is derived from an EMBL/GenBank/DDBJ whole genome shotgun (WGS) entry which is preliminary data.</text>
</comment>
<dbReference type="EMBL" id="CM042046">
    <property type="protein sequence ID" value="KAI3676392.1"/>
    <property type="molecule type" value="Genomic_DNA"/>
</dbReference>
<organism evidence="1 2">
    <name type="scientific">Smallanthus sonchifolius</name>
    <dbReference type="NCBI Taxonomy" id="185202"/>
    <lineage>
        <taxon>Eukaryota</taxon>
        <taxon>Viridiplantae</taxon>
        <taxon>Streptophyta</taxon>
        <taxon>Embryophyta</taxon>
        <taxon>Tracheophyta</taxon>
        <taxon>Spermatophyta</taxon>
        <taxon>Magnoliopsida</taxon>
        <taxon>eudicotyledons</taxon>
        <taxon>Gunneridae</taxon>
        <taxon>Pentapetalae</taxon>
        <taxon>asterids</taxon>
        <taxon>campanulids</taxon>
        <taxon>Asterales</taxon>
        <taxon>Asteraceae</taxon>
        <taxon>Asteroideae</taxon>
        <taxon>Heliantheae alliance</taxon>
        <taxon>Millerieae</taxon>
        <taxon>Smallanthus</taxon>
    </lineage>
</organism>
<gene>
    <name evidence="1" type="ORF">L1987_85998</name>
</gene>
<protein>
    <submittedName>
        <fullName evidence="1">Uncharacterized protein</fullName>
    </submittedName>
</protein>
<keyword evidence="2" id="KW-1185">Reference proteome</keyword>
<evidence type="ECO:0000313" key="2">
    <source>
        <dbReference type="Proteomes" id="UP001056120"/>
    </source>
</evidence>